<dbReference type="Proteomes" id="UP000775213">
    <property type="component" value="Unassembled WGS sequence"/>
</dbReference>
<gene>
    <name evidence="1" type="ORF">IEQ34_018873</name>
</gene>
<evidence type="ECO:0000313" key="2">
    <source>
        <dbReference type="Proteomes" id="UP000775213"/>
    </source>
</evidence>
<dbReference type="AlphaFoldDB" id="A0AAV7FPP3"/>
<evidence type="ECO:0000313" key="1">
    <source>
        <dbReference type="EMBL" id="KAH0451574.1"/>
    </source>
</evidence>
<comment type="caution">
    <text evidence="1">The sequence shown here is derived from an EMBL/GenBank/DDBJ whole genome shotgun (WGS) entry which is preliminary data.</text>
</comment>
<dbReference type="EMBL" id="JAGFBR010000017">
    <property type="protein sequence ID" value="KAH0451574.1"/>
    <property type="molecule type" value="Genomic_DNA"/>
</dbReference>
<proteinExistence type="predicted"/>
<organism evidence="1 2">
    <name type="scientific">Dendrobium chrysotoxum</name>
    <name type="common">Orchid</name>
    <dbReference type="NCBI Taxonomy" id="161865"/>
    <lineage>
        <taxon>Eukaryota</taxon>
        <taxon>Viridiplantae</taxon>
        <taxon>Streptophyta</taxon>
        <taxon>Embryophyta</taxon>
        <taxon>Tracheophyta</taxon>
        <taxon>Spermatophyta</taxon>
        <taxon>Magnoliopsida</taxon>
        <taxon>Liliopsida</taxon>
        <taxon>Asparagales</taxon>
        <taxon>Orchidaceae</taxon>
        <taxon>Epidendroideae</taxon>
        <taxon>Malaxideae</taxon>
        <taxon>Dendrobiinae</taxon>
        <taxon>Dendrobium</taxon>
    </lineage>
</organism>
<keyword evidence="2" id="KW-1185">Reference proteome</keyword>
<accession>A0AAV7FPP3</accession>
<protein>
    <submittedName>
        <fullName evidence="1">Uncharacterized protein</fullName>
    </submittedName>
</protein>
<sequence>MYRNLQKKLSPKDKAGSKVHTKHEFTNVIAIQTLNWRYKGTTNVDMGTAKIEPCVNSYLASSQAAARASTTFLDCWSTEFIFKVADASVSSSSLLAQAVMFILPNCVPRTIISLLVLILSSFSDNALSLLKSADSIVVAVLGGVDGLEEVGLLVGVVALTGVPSR</sequence>
<name>A0AAV7FPP3_DENCH</name>
<reference evidence="1 2" key="1">
    <citation type="journal article" date="2021" name="Hortic Res">
        <title>Chromosome-scale assembly of the Dendrobium chrysotoxum genome enhances the understanding of orchid evolution.</title>
        <authorList>
            <person name="Zhang Y."/>
            <person name="Zhang G.Q."/>
            <person name="Zhang D."/>
            <person name="Liu X.D."/>
            <person name="Xu X.Y."/>
            <person name="Sun W.H."/>
            <person name="Yu X."/>
            <person name="Zhu X."/>
            <person name="Wang Z.W."/>
            <person name="Zhao X."/>
            <person name="Zhong W.Y."/>
            <person name="Chen H."/>
            <person name="Yin W.L."/>
            <person name="Huang T."/>
            <person name="Niu S.C."/>
            <person name="Liu Z.J."/>
        </authorList>
    </citation>
    <scope>NUCLEOTIDE SEQUENCE [LARGE SCALE GENOMIC DNA]</scope>
    <source>
        <strain evidence="1">Lindl</strain>
    </source>
</reference>